<protein>
    <recommendedName>
        <fullName evidence="3 6">Signal peptidase I</fullName>
        <ecNumber evidence="3 6">3.4.21.89</ecNumber>
    </recommendedName>
</protein>
<dbReference type="InterPro" id="IPR019758">
    <property type="entry name" value="Pept_S26A_signal_pept_1_CS"/>
</dbReference>
<reference evidence="9" key="1">
    <citation type="submission" date="2017-09" db="EMBL/GenBank/DDBJ databases">
        <title>Depth-based differentiation of microbial function through sediment-hosted aquifers and enrichment of novel symbionts in the deep terrestrial subsurface.</title>
        <authorList>
            <person name="Probst A.J."/>
            <person name="Ladd B."/>
            <person name="Jarett J.K."/>
            <person name="Geller-Mcgrath D.E."/>
            <person name="Sieber C.M.K."/>
            <person name="Emerson J.B."/>
            <person name="Anantharaman K."/>
            <person name="Thomas B.C."/>
            <person name="Malmstrom R."/>
            <person name="Stieglmeier M."/>
            <person name="Klingl A."/>
            <person name="Woyke T."/>
            <person name="Ryan C.M."/>
            <person name="Banfield J.F."/>
        </authorList>
    </citation>
    <scope>NUCLEOTIDE SEQUENCE [LARGE SCALE GENOMIC DNA]</scope>
</reference>
<comment type="similarity">
    <text evidence="2 6">Belongs to the peptidase S26 family.</text>
</comment>
<dbReference type="AlphaFoldDB" id="A0A2M6X0E4"/>
<dbReference type="EC" id="3.4.21.89" evidence="3 6"/>
<dbReference type="InterPro" id="IPR036286">
    <property type="entry name" value="LexA/Signal_pep-like_sf"/>
</dbReference>
<feature type="active site" evidence="5">
    <location>
        <position position="94"/>
    </location>
</feature>
<dbReference type="GO" id="GO:0006465">
    <property type="term" value="P:signal peptide processing"/>
    <property type="evidence" value="ECO:0007669"/>
    <property type="project" value="InterPro"/>
</dbReference>
<dbReference type="EMBL" id="PEZP01000002">
    <property type="protein sequence ID" value="PIT98533.1"/>
    <property type="molecule type" value="Genomic_DNA"/>
</dbReference>
<comment type="catalytic activity">
    <reaction evidence="1 6">
        <text>Cleavage of hydrophobic, N-terminal signal or leader sequences from secreted and periplasmic proteins.</text>
        <dbReference type="EC" id="3.4.21.89"/>
    </reaction>
</comment>
<dbReference type="PANTHER" id="PTHR43390">
    <property type="entry name" value="SIGNAL PEPTIDASE I"/>
    <property type="match status" value="1"/>
</dbReference>
<dbReference type="Gene3D" id="2.10.109.10">
    <property type="entry name" value="Umud Fragment, subunit A"/>
    <property type="match status" value="1"/>
</dbReference>
<proteinExistence type="inferred from homology"/>
<feature type="domain" description="Peptidase S26" evidence="7">
    <location>
        <begin position="21"/>
        <end position="180"/>
    </location>
</feature>
<evidence type="ECO:0000256" key="2">
    <source>
        <dbReference type="ARBA" id="ARBA00009370"/>
    </source>
</evidence>
<keyword evidence="6" id="KW-0812">Transmembrane</keyword>
<evidence type="ECO:0000313" key="8">
    <source>
        <dbReference type="EMBL" id="PIT98533.1"/>
    </source>
</evidence>
<dbReference type="CDD" id="cd06530">
    <property type="entry name" value="S26_SPase_I"/>
    <property type="match status" value="1"/>
</dbReference>
<name>A0A2M6X0E4_9BACT</name>
<evidence type="ECO:0000259" key="7">
    <source>
        <dbReference type="Pfam" id="PF10502"/>
    </source>
</evidence>
<accession>A0A2M6X0E4</accession>
<comment type="caution">
    <text evidence="8">The sequence shown here is derived from an EMBL/GenBank/DDBJ whole genome shotgun (WGS) entry which is preliminary data.</text>
</comment>
<dbReference type="InterPro" id="IPR000223">
    <property type="entry name" value="Pept_S26A_signal_pept_1"/>
</dbReference>
<dbReference type="GO" id="GO:0004252">
    <property type="term" value="F:serine-type endopeptidase activity"/>
    <property type="evidence" value="ECO:0007669"/>
    <property type="project" value="InterPro"/>
</dbReference>
<dbReference type="PANTHER" id="PTHR43390:SF1">
    <property type="entry name" value="CHLOROPLAST PROCESSING PEPTIDASE"/>
    <property type="match status" value="1"/>
</dbReference>
<dbReference type="GO" id="GO:0016020">
    <property type="term" value="C:membrane"/>
    <property type="evidence" value="ECO:0007669"/>
    <property type="project" value="UniProtKB-SubCell"/>
</dbReference>
<organism evidence="8 9">
    <name type="scientific">Candidatus Andersenbacteria bacterium CG10_big_fil_rev_8_21_14_0_10_54_11</name>
    <dbReference type="NCBI Taxonomy" id="1974485"/>
    <lineage>
        <taxon>Bacteria</taxon>
        <taxon>Candidatus Anderseniibacteriota</taxon>
    </lineage>
</organism>
<sequence>MSVRSLSSSGSFLGYIGRFFWELIKVFLLACAIIIPIRYFLVQPFFVRGASMEPNFSDGEYLVVDELSYYLRTPQRGEVVVFRYPNNPSQFFIKRIVGLPGETVQIADGQIVMKNDRYPDGVVLDESRYLPEQIRTGGRLSVVLGDDEYFVLGDNRPASSDSRTWGVLPAEDIVGRAWVRAFPLDRFGILPALRPGFLSLQ</sequence>
<evidence type="ECO:0000313" key="9">
    <source>
        <dbReference type="Proteomes" id="UP000230731"/>
    </source>
</evidence>
<evidence type="ECO:0000256" key="4">
    <source>
        <dbReference type="ARBA" id="ARBA00022801"/>
    </source>
</evidence>
<evidence type="ECO:0000256" key="3">
    <source>
        <dbReference type="ARBA" id="ARBA00013208"/>
    </source>
</evidence>
<dbReference type="GO" id="GO:0009003">
    <property type="term" value="F:signal peptidase activity"/>
    <property type="evidence" value="ECO:0007669"/>
    <property type="project" value="UniProtKB-EC"/>
</dbReference>
<dbReference type="InterPro" id="IPR019757">
    <property type="entry name" value="Pept_S26A_signal_pept_1_Lys-AS"/>
</dbReference>
<comment type="subcellular location">
    <subcellularLocation>
        <location evidence="6">Membrane</location>
        <topology evidence="6">Single-pass type II membrane protein</topology>
    </subcellularLocation>
</comment>
<keyword evidence="4 6" id="KW-0378">Hydrolase</keyword>
<keyword evidence="6" id="KW-0645">Protease</keyword>
<feature type="active site" evidence="5">
    <location>
        <position position="51"/>
    </location>
</feature>
<evidence type="ECO:0000256" key="5">
    <source>
        <dbReference type="PIRSR" id="PIRSR600223-1"/>
    </source>
</evidence>
<evidence type="ECO:0000256" key="6">
    <source>
        <dbReference type="RuleBase" id="RU362042"/>
    </source>
</evidence>
<gene>
    <name evidence="8" type="primary">lepB</name>
    <name evidence="8" type="ORF">COT71_00150</name>
</gene>
<evidence type="ECO:0000256" key="1">
    <source>
        <dbReference type="ARBA" id="ARBA00000677"/>
    </source>
</evidence>
<dbReference type="Pfam" id="PF10502">
    <property type="entry name" value="Peptidase_S26"/>
    <property type="match status" value="1"/>
</dbReference>
<dbReference type="Proteomes" id="UP000230731">
    <property type="component" value="Unassembled WGS sequence"/>
</dbReference>
<keyword evidence="6" id="KW-0472">Membrane</keyword>
<dbReference type="SUPFAM" id="SSF51306">
    <property type="entry name" value="LexA/Signal peptidase"/>
    <property type="match status" value="1"/>
</dbReference>
<keyword evidence="6" id="KW-1133">Transmembrane helix</keyword>
<dbReference type="PRINTS" id="PR00727">
    <property type="entry name" value="LEADERPTASE"/>
</dbReference>
<dbReference type="PROSITE" id="PS00761">
    <property type="entry name" value="SPASE_I_3"/>
    <property type="match status" value="1"/>
</dbReference>
<feature type="transmembrane region" description="Helical" evidence="6">
    <location>
        <begin position="20"/>
        <end position="41"/>
    </location>
</feature>
<dbReference type="NCBIfam" id="TIGR02227">
    <property type="entry name" value="sigpep_I_bact"/>
    <property type="match status" value="1"/>
</dbReference>
<dbReference type="InterPro" id="IPR019533">
    <property type="entry name" value="Peptidase_S26"/>
</dbReference>
<dbReference type="PROSITE" id="PS00760">
    <property type="entry name" value="SPASE_I_2"/>
    <property type="match status" value="1"/>
</dbReference>